<accession>A0ABR1NX87</accession>
<evidence type="ECO:0000256" key="1">
    <source>
        <dbReference type="ARBA" id="ARBA00006484"/>
    </source>
</evidence>
<dbReference type="PANTHER" id="PTHR24320:SF152">
    <property type="entry name" value="SHORT-CHAIN DEHYDROGENASE_REDUCTASE FAMILY PROTEIN"/>
    <property type="match status" value="1"/>
</dbReference>
<dbReference type="Gene3D" id="3.40.50.720">
    <property type="entry name" value="NAD(P)-binding Rossmann-like Domain"/>
    <property type="match status" value="1"/>
</dbReference>
<proteinExistence type="inferred from homology"/>
<sequence length="346" mass="37337">MPVAKGTILVTGANGGLGSAMAEQIASKAELSAYHGLYTVRDAGHAPALTSALAHGTAHSYDVLALDLTKLDGVRKVAEEINRRVSEGEIPPIRALILNAGFQDFGNQSWTDDGLDTTFAANYLGHWLLTLLLLGSVDKEAGRIIIIGSQGHNPDDPRNARTRAFDDPRYKTFVPDAAGFHAIARGAWSPATDGEGWRGGYRRYGASKLFLVMMQHELQARLGAGTARRICVLGVDPGTLSTGMQRLAPWFIRVLLFKVIYPLILFFNPDTNVLRTPARSAGDVLEAAFGAVGEGGEPPRDLYFDGRVLADTGEESRDAGKRALVWAETAKLAGLRDGETVLENWR</sequence>
<keyword evidence="5" id="KW-1185">Reference proteome</keyword>
<dbReference type="InterPro" id="IPR020904">
    <property type="entry name" value="Sc_DH/Rdtase_CS"/>
</dbReference>
<dbReference type="PANTHER" id="PTHR24320">
    <property type="entry name" value="RETINOL DEHYDROGENASE"/>
    <property type="match status" value="1"/>
</dbReference>
<evidence type="ECO:0000256" key="3">
    <source>
        <dbReference type="ARBA" id="ARBA00023002"/>
    </source>
</evidence>
<organism evidence="4 5">
    <name type="scientific">Diaporthe eres</name>
    <name type="common">Phomopsis oblonga</name>
    <dbReference type="NCBI Taxonomy" id="83184"/>
    <lineage>
        <taxon>Eukaryota</taxon>
        <taxon>Fungi</taxon>
        <taxon>Dikarya</taxon>
        <taxon>Ascomycota</taxon>
        <taxon>Pezizomycotina</taxon>
        <taxon>Sordariomycetes</taxon>
        <taxon>Sordariomycetidae</taxon>
        <taxon>Diaporthales</taxon>
        <taxon>Diaporthaceae</taxon>
        <taxon>Diaporthe</taxon>
        <taxon>Diaporthe eres species complex</taxon>
    </lineage>
</organism>
<gene>
    <name evidence="4" type="ORF">SLS63_010321</name>
</gene>
<evidence type="ECO:0000313" key="5">
    <source>
        <dbReference type="Proteomes" id="UP001430848"/>
    </source>
</evidence>
<keyword evidence="3" id="KW-0560">Oxidoreductase</keyword>
<dbReference type="EMBL" id="JAKNSF020000084">
    <property type="protein sequence ID" value="KAK7718998.1"/>
    <property type="molecule type" value="Genomic_DNA"/>
</dbReference>
<dbReference type="PRINTS" id="PR00081">
    <property type="entry name" value="GDHRDH"/>
</dbReference>
<reference evidence="4 5" key="1">
    <citation type="submission" date="2024-02" db="EMBL/GenBank/DDBJ databases">
        <title>De novo assembly and annotation of 12 fungi associated with fruit tree decline syndrome in Ontario, Canada.</title>
        <authorList>
            <person name="Sulman M."/>
            <person name="Ellouze W."/>
            <person name="Ilyukhin E."/>
        </authorList>
    </citation>
    <scope>NUCLEOTIDE SEQUENCE [LARGE SCALE GENOMIC DNA]</scope>
    <source>
        <strain evidence="4 5">M169</strain>
    </source>
</reference>
<evidence type="ECO:0008006" key="6">
    <source>
        <dbReference type="Google" id="ProtNLM"/>
    </source>
</evidence>
<protein>
    <recommendedName>
        <fullName evidence="6">Short-chain dehydrogenase</fullName>
    </recommendedName>
</protein>
<evidence type="ECO:0000256" key="2">
    <source>
        <dbReference type="ARBA" id="ARBA00022857"/>
    </source>
</evidence>
<dbReference type="SUPFAM" id="SSF51735">
    <property type="entry name" value="NAD(P)-binding Rossmann-fold domains"/>
    <property type="match status" value="1"/>
</dbReference>
<name>A0ABR1NX87_DIAER</name>
<evidence type="ECO:0000313" key="4">
    <source>
        <dbReference type="EMBL" id="KAK7718998.1"/>
    </source>
</evidence>
<dbReference type="InterPro" id="IPR036291">
    <property type="entry name" value="NAD(P)-bd_dom_sf"/>
</dbReference>
<dbReference type="Proteomes" id="UP001430848">
    <property type="component" value="Unassembled WGS sequence"/>
</dbReference>
<comment type="caution">
    <text evidence="4">The sequence shown here is derived from an EMBL/GenBank/DDBJ whole genome shotgun (WGS) entry which is preliminary data.</text>
</comment>
<comment type="similarity">
    <text evidence="1">Belongs to the short-chain dehydrogenases/reductases (SDR) family.</text>
</comment>
<dbReference type="Pfam" id="PF00106">
    <property type="entry name" value="adh_short"/>
    <property type="match status" value="1"/>
</dbReference>
<dbReference type="PROSITE" id="PS00061">
    <property type="entry name" value="ADH_SHORT"/>
    <property type="match status" value="1"/>
</dbReference>
<dbReference type="InterPro" id="IPR002347">
    <property type="entry name" value="SDR_fam"/>
</dbReference>
<keyword evidence="2" id="KW-0521">NADP</keyword>